<dbReference type="PANTHER" id="PTHR11552:SF147">
    <property type="entry name" value="CHOLINE DEHYDROGENASE, MITOCHONDRIAL"/>
    <property type="match status" value="1"/>
</dbReference>
<evidence type="ECO:0000259" key="7">
    <source>
        <dbReference type="PROSITE" id="PS00623"/>
    </source>
</evidence>
<sequence length="542" mass="57780">MSTTDPTKPTLTAAIPLRQLKPAYDFIVVGAGSGGSAVTRRLVDAGADVLLIEAGPPGIGVAEIDEPSKWVPLGRSVYDWGYDYAPTPHVSGRTIGIPRGKVLGGSSAINAMMWYRGHPADYDAWDASGAKGWAFKDVLPYFKRCEDWEGGASEWRGAHGPLRIERSRALHPIAAAMIEGAAELGIPVIDDPNGATNEGAAPSNFNISAGKRFSSARGYLWPVLDRYNLTVVPNSLVTGLGFEGRRCVSVRHRVEGQEIETRAVVEIILALGAINTSRLLMLSGIGAPAELRRLGIGVRAALPGVGQNLQDHPLVRAVNFRAKRPLGAVSDNGGGSMINWKTRSHLAQANVHAFPVQGRSATAEVANGYDLGGDVFAIGTGLMRSRSRGYLRLLGTEPSSPIEIQPNFLSEPEDLNDLVDAVDVVMELGTSNAFANWFAGHAAPERRLNRAETVDFIRTACSTFFHTCGTAKMGNDDMAVVDERLVVRGVEGLRIADASVIPIIPSCNTHAPVTVIGERAADFILKSVGDLSEARVEGHGTT</sequence>
<accession>A0A1M7UL77</accession>
<proteinExistence type="inferred from homology"/>
<name>A0A1M7UL77_9BRAD</name>
<keyword evidence="3 6" id="KW-0285">Flavoprotein</keyword>
<dbReference type="PIRSF" id="PIRSF000137">
    <property type="entry name" value="Alcohol_oxidase"/>
    <property type="match status" value="1"/>
</dbReference>
<dbReference type="SUPFAM" id="SSF54373">
    <property type="entry name" value="FAD-linked reductases, C-terminal domain"/>
    <property type="match status" value="1"/>
</dbReference>
<dbReference type="PROSITE" id="PS00624">
    <property type="entry name" value="GMC_OXRED_2"/>
    <property type="match status" value="1"/>
</dbReference>
<organism evidence="9 10">
    <name type="scientific">Bradyrhizobium erythrophlei</name>
    <dbReference type="NCBI Taxonomy" id="1437360"/>
    <lineage>
        <taxon>Bacteria</taxon>
        <taxon>Pseudomonadati</taxon>
        <taxon>Pseudomonadota</taxon>
        <taxon>Alphaproteobacteria</taxon>
        <taxon>Hyphomicrobiales</taxon>
        <taxon>Nitrobacteraceae</taxon>
        <taxon>Bradyrhizobium</taxon>
    </lineage>
</organism>
<dbReference type="Proteomes" id="UP000184096">
    <property type="component" value="Chromosome I"/>
</dbReference>
<dbReference type="PANTHER" id="PTHR11552">
    <property type="entry name" value="GLUCOSE-METHANOL-CHOLINE GMC OXIDOREDUCTASE"/>
    <property type="match status" value="1"/>
</dbReference>
<dbReference type="RefSeq" id="WP_244553063.1">
    <property type="nucleotide sequence ID" value="NZ_LT670849.1"/>
</dbReference>
<gene>
    <name evidence="9" type="ORF">SAMN05444170_5593</name>
</gene>
<evidence type="ECO:0000313" key="9">
    <source>
        <dbReference type="EMBL" id="SHN83684.1"/>
    </source>
</evidence>
<comment type="similarity">
    <text evidence="2 6">Belongs to the GMC oxidoreductase family.</text>
</comment>
<dbReference type="InterPro" id="IPR036188">
    <property type="entry name" value="FAD/NAD-bd_sf"/>
</dbReference>
<dbReference type="InterPro" id="IPR012132">
    <property type="entry name" value="GMC_OxRdtase"/>
</dbReference>
<keyword evidence="4 5" id="KW-0274">FAD</keyword>
<dbReference type="Pfam" id="PF05199">
    <property type="entry name" value="GMC_oxred_C"/>
    <property type="match status" value="1"/>
</dbReference>
<comment type="cofactor">
    <cofactor evidence="1 5">
        <name>FAD</name>
        <dbReference type="ChEBI" id="CHEBI:57692"/>
    </cofactor>
</comment>
<dbReference type="EMBL" id="LT670849">
    <property type="protein sequence ID" value="SHN83684.1"/>
    <property type="molecule type" value="Genomic_DNA"/>
</dbReference>
<evidence type="ECO:0000313" key="10">
    <source>
        <dbReference type="Proteomes" id="UP000184096"/>
    </source>
</evidence>
<feature type="domain" description="Glucose-methanol-choline oxidoreductase N-terminal" evidence="7">
    <location>
        <begin position="100"/>
        <end position="123"/>
    </location>
</feature>
<evidence type="ECO:0000256" key="2">
    <source>
        <dbReference type="ARBA" id="ARBA00010790"/>
    </source>
</evidence>
<dbReference type="GO" id="GO:0016614">
    <property type="term" value="F:oxidoreductase activity, acting on CH-OH group of donors"/>
    <property type="evidence" value="ECO:0007669"/>
    <property type="project" value="InterPro"/>
</dbReference>
<evidence type="ECO:0000256" key="6">
    <source>
        <dbReference type="RuleBase" id="RU003968"/>
    </source>
</evidence>
<protein>
    <submittedName>
        <fullName evidence="9">Choline dehydrogenase</fullName>
    </submittedName>
</protein>
<evidence type="ECO:0000259" key="8">
    <source>
        <dbReference type="PROSITE" id="PS00624"/>
    </source>
</evidence>
<feature type="binding site" evidence="5">
    <location>
        <position position="102"/>
    </location>
    <ligand>
        <name>FAD</name>
        <dbReference type="ChEBI" id="CHEBI:57692"/>
    </ligand>
</feature>
<reference evidence="10" key="1">
    <citation type="submission" date="2016-11" db="EMBL/GenBank/DDBJ databases">
        <authorList>
            <person name="Varghese N."/>
            <person name="Submissions S."/>
        </authorList>
    </citation>
    <scope>NUCLEOTIDE SEQUENCE [LARGE SCALE GENOMIC DNA]</scope>
    <source>
        <strain evidence="10">GAS401</strain>
    </source>
</reference>
<dbReference type="Gene3D" id="3.30.560.10">
    <property type="entry name" value="Glucose Oxidase, domain 3"/>
    <property type="match status" value="1"/>
</dbReference>
<dbReference type="InterPro" id="IPR007867">
    <property type="entry name" value="GMC_OxRtase_C"/>
</dbReference>
<evidence type="ECO:0000256" key="4">
    <source>
        <dbReference type="ARBA" id="ARBA00022827"/>
    </source>
</evidence>
<dbReference type="GO" id="GO:0050660">
    <property type="term" value="F:flavin adenine dinucleotide binding"/>
    <property type="evidence" value="ECO:0007669"/>
    <property type="project" value="InterPro"/>
</dbReference>
<evidence type="ECO:0000256" key="1">
    <source>
        <dbReference type="ARBA" id="ARBA00001974"/>
    </source>
</evidence>
<evidence type="ECO:0000256" key="3">
    <source>
        <dbReference type="ARBA" id="ARBA00022630"/>
    </source>
</evidence>
<feature type="domain" description="Glucose-methanol-choline oxidoreductase N-terminal" evidence="8">
    <location>
        <begin position="272"/>
        <end position="286"/>
    </location>
</feature>
<evidence type="ECO:0000256" key="5">
    <source>
        <dbReference type="PIRSR" id="PIRSR000137-2"/>
    </source>
</evidence>
<feature type="binding site" evidence="5">
    <location>
        <position position="237"/>
    </location>
    <ligand>
        <name>FAD</name>
        <dbReference type="ChEBI" id="CHEBI:57692"/>
    </ligand>
</feature>
<dbReference type="SUPFAM" id="SSF51905">
    <property type="entry name" value="FAD/NAD(P)-binding domain"/>
    <property type="match status" value="1"/>
</dbReference>
<dbReference type="InterPro" id="IPR000172">
    <property type="entry name" value="GMC_OxRdtase_N"/>
</dbReference>
<dbReference type="Gene3D" id="3.50.50.60">
    <property type="entry name" value="FAD/NAD(P)-binding domain"/>
    <property type="match status" value="1"/>
</dbReference>
<dbReference type="AlphaFoldDB" id="A0A1M7UL77"/>
<keyword evidence="10" id="KW-1185">Reference proteome</keyword>
<dbReference type="PROSITE" id="PS00623">
    <property type="entry name" value="GMC_OXRED_1"/>
    <property type="match status" value="1"/>
</dbReference>
<dbReference type="Pfam" id="PF00732">
    <property type="entry name" value="GMC_oxred_N"/>
    <property type="match status" value="1"/>
</dbReference>